<dbReference type="InParanoid" id="D8M638"/>
<dbReference type="RefSeq" id="XP_012897795.1">
    <property type="nucleotide sequence ID" value="XM_013042341.1"/>
</dbReference>
<dbReference type="InterPro" id="IPR006186">
    <property type="entry name" value="Ser/Thr-sp_prot-phosphatase"/>
</dbReference>
<proteinExistence type="inferred from homology"/>
<organism evidence="9">
    <name type="scientific">Blastocystis hominis</name>
    <dbReference type="NCBI Taxonomy" id="12968"/>
    <lineage>
        <taxon>Eukaryota</taxon>
        <taxon>Sar</taxon>
        <taxon>Stramenopiles</taxon>
        <taxon>Bigyra</taxon>
        <taxon>Opalozoa</taxon>
        <taxon>Opalinata</taxon>
        <taxon>Blastocystidae</taxon>
        <taxon>Blastocystis</taxon>
    </lineage>
</organism>
<gene>
    <name evidence="9" type="ORF">GSBLH_T00003574001</name>
</gene>
<evidence type="ECO:0000256" key="5">
    <source>
        <dbReference type="ARBA" id="ARBA00047761"/>
    </source>
</evidence>
<dbReference type="SUPFAM" id="SSF56300">
    <property type="entry name" value="Metallo-dependent phosphatases"/>
    <property type="match status" value="1"/>
</dbReference>
<dbReference type="GO" id="GO:0005737">
    <property type="term" value="C:cytoplasm"/>
    <property type="evidence" value="ECO:0007669"/>
    <property type="project" value="TreeGrafter"/>
</dbReference>
<evidence type="ECO:0000256" key="6">
    <source>
        <dbReference type="ARBA" id="ARBA00048336"/>
    </source>
</evidence>
<evidence type="ECO:0000259" key="8">
    <source>
        <dbReference type="PROSITE" id="PS00125"/>
    </source>
</evidence>
<comment type="similarity">
    <text evidence="7">Belongs to the PPP phosphatase family.</text>
</comment>
<dbReference type="EC" id="3.1.3.16" evidence="7"/>
<dbReference type="Pfam" id="PF16891">
    <property type="entry name" value="STPPase_N"/>
    <property type="match status" value="1"/>
</dbReference>
<dbReference type="Pfam" id="PF00149">
    <property type="entry name" value="Metallophos"/>
    <property type="match status" value="1"/>
</dbReference>
<dbReference type="SMART" id="SM00156">
    <property type="entry name" value="PP2Ac"/>
    <property type="match status" value="1"/>
</dbReference>
<evidence type="ECO:0000256" key="7">
    <source>
        <dbReference type="RuleBase" id="RU004273"/>
    </source>
</evidence>
<dbReference type="PANTHER" id="PTHR11668:SF496">
    <property type="entry name" value="SERINE_THREONINE-PROTEIN PHOSPHATASE"/>
    <property type="match status" value="1"/>
</dbReference>
<dbReference type="Gene3D" id="3.60.21.10">
    <property type="match status" value="1"/>
</dbReference>
<dbReference type="GO" id="GO:0046872">
    <property type="term" value="F:metal ion binding"/>
    <property type="evidence" value="ECO:0007669"/>
    <property type="project" value="UniProtKB-KW"/>
</dbReference>
<keyword evidence="3" id="KW-0904">Protein phosphatase</keyword>
<dbReference type="GeneID" id="24920665"/>
<evidence type="ECO:0000256" key="2">
    <source>
        <dbReference type="ARBA" id="ARBA00022801"/>
    </source>
</evidence>
<dbReference type="InterPro" id="IPR029052">
    <property type="entry name" value="Metallo-depent_PP-like"/>
</dbReference>
<evidence type="ECO:0000313" key="9">
    <source>
        <dbReference type="EMBL" id="CBK23747.2"/>
    </source>
</evidence>
<dbReference type="AlphaFoldDB" id="D8M638"/>
<keyword evidence="4" id="KW-0464">Manganese</keyword>
<reference evidence="9" key="1">
    <citation type="submission" date="2010-02" db="EMBL/GenBank/DDBJ databases">
        <title>Sequencing and annotation of the Blastocystis hominis genome.</title>
        <authorList>
            <person name="Wincker P."/>
        </authorList>
    </citation>
    <scope>NUCLEOTIDE SEQUENCE</scope>
    <source>
        <strain evidence="9">Singapore isolate B</strain>
    </source>
</reference>
<dbReference type="OMA" id="YCGIFEN"/>
<dbReference type="InterPro" id="IPR031675">
    <property type="entry name" value="STPPase_N"/>
</dbReference>
<evidence type="ECO:0000256" key="1">
    <source>
        <dbReference type="ARBA" id="ARBA00022723"/>
    </source>
</evidence>
<dbReference type="InterPro" id="IPR050341">
    <property type="entry name" value="PP1_catalytic_subunit"/>
</dbReference>
<accession>D8M638</accession>
<evidence type="ECO:0000313" key="10">
    <source>
        <dbReference type="Proteomes" id="UP000008312"/>
    </source>
</evidence>
<dbReference type="EMBL" id="FN668661">
    <property type="protein sequence ID" value="CBK23747.2"/>
    <property type="molecule type" value="Genomic_DNA"/>
</dbReference>
<dbReference type="PANTHER" id="PTHR11668">
    <property type="entry name" value="SERINE/THREONINE PROTEIN PHOSPHATASE"/>
    <property type="match status" value="1"/>
</dbReference>
<keyword evidence="1" id="KW-0479">Metal-binding</keyword>
<protein>
    <recommendedName>
        <fullName evidence="7">Serine/threonine-protein phosphatase</fullName>
        <ecNumber evidence="7">3.1.3.16</ecNumber>
    </recommendedName>
</protein>
<dbReference type="PRINTS" id="PR00114">
    <property type="entry name" value="STPHPHTASE"/>
</dbReference>
<comment type="catalytic activity">
    <reaction evidence="5">
        <text>O-phospho-L-seryl-[protein] + H2O = L-seryl-[protein] + phosphate</text>
        <dbReference type="Rhea" id="RHEA:20629"/>
        <dbReference type="Rhea" id="RHEA-COMP:9863"/>
        <dbReference type="Rhea" id="RHEA-COMP:11604"/>
        <dbReference type="ChEBI" id="CHEBI:15377"/>
        <dbReference type="ChEBI" id="CHEBI:29999"/>
        <dbReference type="ChEBI" id="CHEBI:43474"/>
        <dbReference type="ChEBI" id="CHEBI:83421"/>
        <dbReference type="EC" id="3.1.3.16"/>
    </reaction>
</comment>
<dbReference type="GO" id="GO:0005634">
    <property type="term" value="C:nucleus"/>
    <property type="evidence" value="ECO:0007669"/>
    <property type="project" value="TreeGrafter"/>
</dbReference>
<dbReference type="GO" id="GO:0004722">
    <property type="term" value="F:protein serine/threonine phosphatase activity"/>
    <property type="evidence" value="ECO:0007669"/>
    <property type="project" value="UniProtKB-EC"/>
</dbReference>
<keyword evidence="10" id="KW-1185">Reference proteome</keyword>
<dbReference type="Proteomes" id="UP000008312">
    <property type="component" value="Unassembled WGS sequence"/>
</dbReference>
<evidence type="ECO:0000256" key="3">
    <source>
        <dbReference type="ARBA" id="ARBA00022912"/>
    </source>
</evidence>
<name>D8M638_BLAHO</name>
<dbReference type="PROSITE" id="PS00125">
    <property type="entry name" value="SER_THR_PHOSPHATASE"/>
    <property type="match status" value="1"/>
</dbReference>
<evidence type="ECO:0000256" key="4">
    <source>
        <dbReference type="ARBA" id="ARBA00023211"/>
    </source>
</evidence>
<comment type="catalytic activity">
    <reaction evidence="6 7">
        <text>O-phospho-L-threonyl-[protein] + H2O = L-threonyl-[protein] + phosphate</text>
        <dbReference type="Rhea" id="RHEA:47004"/>
        <dbReference type="Rhea" id="RHEA-COMP:11060"/>
        <dbReference type="Rhea" id="RHEA-COMP:11605"/>
        <dbReference type="ChEBI" id="CHEBI:15377"/>
        <dbReference type="ChEBI" id="CHEBI:30013"/>
        <dbReference type="ChEBI" id="CHEBI:43474"/>
        <dbReference type="ChEBI" id="CHEBI:61977"/>
        <dbReference type="EC" id="3.1.3.16"/>
    </reaction>
</comment>
<dbReference type="InterPro" id="IPR004843">
    <property type="entry name" value="Calcineurin-like_PHP"/>
</dbReference>
<keyword evidence="2 7" id="KW-0378">Hydrolase</keyword>
<dbReference type="OrthoDB" id="1930084at2759"/>
<sequence length="363" mass="41758">MSNFSKNEEAYSSDEDWKQELDVDLIIKKLTDARMKPSGTEINLDENQIVLLIDEVIKVFLSQPILLELDGPINICGDVHGQFYDLLRLFQLNGYPPEVNYLFLGDYVDRGSNSIEILCLLFALKVKYPNKVFLLRGNHETDTMNQLYGFCEECYRRYSPNLYTRFSECFRYLPLCALIGTRIFCTHGGLSPYIRAISDIASIERPYDVPDEGLVCDLLWSDPKRNQTERWCPNERGVSYTFSEEVVFDFLEKFHLDLICRAHQVVDDGYEFFADTGLLTIFSAPNYGGMLTNSGAMLSVDGDLLCTLHVLRPLEAEAKYFYNPQLDLEDGSDDSEEEMEVDEPSGNVKWSVCLKITMRMERR</sequence>
<dbReference type="FunFam" id="3.60.21.10:FF:000026">
    <property type="entry name" value="Serine/threonine-protein phosphatase"/>
    <property type="match status" value="1"/>
</dbReference>
<feature type="domain" description="Serine/threonine specific protein phosphatases" evidence="8">
    <location>
        <begin position="135"/>
        <end position="140"/>
    </location>
</feature>